<dbReference type="Pfam" id="PF02534">
    <property type="entry name" value="T4SS-DNA_transf"/>
    <property type="match status" value="1"/>
</dbReference>
<gene>
    <name evidence="2" type="ORF">QSV35_12225</name>
</gene>
<dbReference type="Proteomes" id="UP001235064">
    <property type="component" value="Unassembled WGS sequence"/>
</dbReference>
<dbReference type="InterPro" id="IPR051162">
    <property type="entry name" value="T4SS_component"/>
</dbReference>
<dbReference type="SUPFAM" id="SSF52540">
    <property type="entry name" value="P-loop containing nucleoside triphosphate hydrolases"/>
    <property type="match status" value="1"/>
</dbReference>
<accession>A0ABT7N0B0</accession>
<evidence type="ECO:0000256" key="1">
    <source>
        <dbReference type="SAM" id="MobiDB-lite"/>
    </source>
</evidence>
<dbReference type="InterPro" id="IPR027417">
    <property type="entry name" value="P-loop_NTPase"/>
</dbReference>
<dbReference type="CDD" id="cd01127">
    <property type="entry name" value="TrwB_TraG_TraD_VirD4"/>
    <property type="match status" value="1"/>
</dbReference>
<organism evidence="2 3">
    <name type="scientific">Microbacterium candidum</name>
    <dbReference type="NCBI Taxonomy" id="3041922"/>
    <lineage>
        <taxon>Bacteria</taxon>
        <taxon>Bacillati</taxon>
        <taxon>Actinomycetota</taxon>
        <taxon>Actinomycetes</taxon>
        <taxon>Micrococcales</taxon>
        <taxon>Microbacteriaceae</taxon>
        <taxon>Microbacterium</taxon>
    </lineage>
</organism>
<dbReference type="EMBL" id="JASXSZ010000003">
    <property type="protein sequence ID" value="MDL9980100.1"/>
    <property type="molecule type" value="Genomic_DNA"/>
</dbReference>
<dbReference type="RefSeq" id="WP_286289031.1">
    <property type="nucleotide sequence ID" value="NZ_JASXSZ010000003.1"/>
</dbReference>
<proteinExistence type="predicted"/>
<protein>
    <submittedName>
        <fullName evidence="2">Type IV secretory system conjugative DNA transfer family protein</fullName>
    </submittedName>
</protein>
<evidence type="ECO:0000313" key="2">
    <source>
        <dbReference type="EMBL" id="MDL9980100.1"/>
    </source>
</evidence>
<comment type="caution">
    <text evidence="2">The sequence shown here is derived from an EMBL/GenBank/DDBJ whole genome shotgun (WGS) entry which is preliminary data.</text>
</comment>
<sequence length="720" mass="77671">MPKPFVFTRIYLSRPVDADALEHLTHRLMASDVPRPLALEVRGQDDGIQYVLGCAPTAVHELKHLFVSFIPGISFGPADRTPVIAAGNVVAPRNGLPLAQPTPETLAGSIYAALDRRKTGESIVVQVILGRAHAPTYVSSGVADPHQSMPHRLWRGTRAAGSDVRRKLADHTSSSRLDVTLRLGVAGPDAERRRALVYSLFGAVQQLQAPGVTLHLSRETAVRVNLAQVGRAGLSLTAHDLAAVVGWPVGTRDYPGVDPLHPKRLPVPTGVTSKESLFAVGTAPGPERLVGLTAEARLSHLSVMAPTGSGKSEAVLAPLLLSDVAAGRPVVLVDPKGQLVEFLTDCLGPEVAERLEIFNPADFEGTARFNPLDARGRDAYAVVDGCMAVFKAVFKEGWGPRTEDILHSACLSLAIDGQRRNKPHTLLDIPTLLTDDAFRRSAVGSIADEVEIARFWARYDGMSPAQREHEISAPMNKLRRYLMRKGVTAVLGDPDPAFRLRDIWKTDKIVLVALNDGLSGVQTSQLVGGFICAEVFMAAQERAAEKDPKKTPGFVYVDEVRKFLHLPLPIGEALEICRSYGVGWALFGQGYYQLSGDLADAVSENTKSKITFAAGQKEARLIAKQTTQFTADDVLQLPKYEIYASLLTGGGSSGWFSARTLPPPSRLGHGAALLHASRQRHQPPPKLSPSSSPMPEPSQSQASDEAATKTSAPHVKRRRT</sequence>
<keyword evidence="3" id="KW-1185">Reference proteome</keyword>
<feature type="compositionally biased region" description="Pro residues" evidence="1">
    <location>
        <begin position="684"/>
        <end position="696"/>
    </location>
</feature>
<evidence type="ECO:0000313" key="3">
    <source>
        <dbReference type="Proteomes" id="UP001235064"/>
    </source>
</evidence>
<dbReference type="InterPro" id="IPR003688">
    <property type="entry name" value="TraG/VirD4"/>
</dbReference>
<dbReference type="PANTHER" id="PTHR30121">
    <property type="entry name" value="UNCHARACTERIZED PROTEIN YJGR-RELATED"/>
    <property type="match status" value="1"/>
</dbReference>
<feature type="region of interest" description="Disordered" evidence="1">
    <location>
        <begin position="674"/>
        <end position="720"/>
    </location>
</feature>
<dbReference type="PANTHER" id="PTHR30121:SF6">
    <property type="entry name" value="SLR6007 PROTEIN"/>
    <property type="match status" value="1"/>
</dbReference>
<name>A0ABT7N0B0_9MICO</name>
<dbReference type="Gene3D" id="3.40.50.300">
    <property type="entry name" value="P-loop containing nucleotide triphosphate hydrolases"/>
    <property type="match status" value="2"/>
</dbReference>
<reference evidence="2 3" key="1">
    <citation type="submission" date="2023-06" db="EMBL/GenBank/DDBJ databases">
        <title>Microbacterium sp. nov., isolated from a waste landfill.</title>
        <authorList>
            <person name="Wen W."/>
        </authorList>
    </citation>
    <scope>NUCLEOTIDE SEQUENCE [LARGE SCALE GENOMIC DNA]</scope>
    <source>
        <strain evidence="2 3">ASV49</strain>
    </source>
</reference>